<dbReference type="Pfam" id="PF02899">
    <property type="entry name" value="Phage_int_SAM_1"/>
    <property type="match status" value="1"/>
</dbReference>
<dbReference type="InterPro" id="IPR050090">
    <property type="entry name" value="Tyrosine_recombinase_XerCD"/>
</dbReference>
<comment type="caution">
    <text evidence="7">The sequence shown here is derived from an EMBL/GenBank/DDBJ whole genome shotgun (WGS) entry which is preliminary data.</text>
</comment>
<reference evidence="7 8" key="1">
    <citation type="submission" date="2017-11" db="EMBL/GenBank/DDBJ databases">
        <title>Evolution of Phototrophy in the Chloroflexi Phylum Driven by Horizontal Gene Transfer.</title>
        <authorList>
            <person name="Ward L.M."/>
            <person name="Hemp J."/>
            <person name="Shih P.M."/>
            <person name="Mcglynn S.E."/>
            <person name="Fischer W."/>
        </authorList>
    </citation>
    <scope>NUCLEOTIDE SEQUENCE [LARGE SCALE GENOMIC DNA]</scope>
    <source>
        <strain evidence="7">JP3_7</strain>
    </source>
</reference>
<feature type="domain" description="Tyr recombinase" evidence="5">
    <location>
        <begin position="110"/>
        <end position="295"/>
    </location>
</feature>
<dbReference type="InterPro" id="IPR010998">
    <property type="entry name" value="Integrase_recombinase_N"/>
</dbReference>
<dbReference type="InterPro" id="IPR004107">
    <property type="entry name" value="Integrase_SAM-like_N"/>
</dbReference>
<dbReference type="PANTHER" id="PTHR30349">
    <property type="entry name" value="PHAGE INTEGRASE-RELATED"/>
    <property type="match status" value="1"/>
</dbReference>
<dbReference type="GO" id="GO:0015074">
    <property type="term" value="P:DNA integration"/>
    <property type="evidence" value="ECO:0007669"/>
    <property type="project" value="UniProtKB-KW"/>
</dbReference>
<dbReference type="SUPFAM" id="SSF56349">
    <property type="entry name" value="DNA breaking-rejoining enzymes"/>
    <property type="match status" value="1"/>
</dbReference>
<dbReference type="Pfam" id="PF00589">
    <property type="entry name" value="Phage_integrase"/>
    <property type="match status" value="1"/>
</dbReference>
<dbReference type="Gene3D" id="1.10.150.130">
    <property type="match status" value="1"/>
</dbReference>
<keyword evidence="2 4" id="KW-0238">DNA-binding</keyword>
<proteinExistence type="predicted"/>
<organism evidence="7 8">
    <name type="scientific">Candidatus Thermofonsia Clade 3 bacterium</name>
    <dbReference type="NCBI Taxonomy" id="2364212"/>
    <lineage>
        <taxon>Bacteria</taxon>
        <taxon>Bacillati</taxon>
        <taxon>Chloroflexota</taxon>
        <taxon>Candidatus Thermofontia</taxon>
        <taxon>Candidatus Thermofonsia Clade 3</taxon>
    </lineage>
</organism>
<evidence type="ECO:0000256" key="3">
    <source>
        <dbReference type="ARBA" id="ARBA00023172"/>
    </source>
</evidence>
<evidence type="ECO:0000259" key="6">
    <source>
        <dbReference type="PROSITE" id="PS51900"/>
    </source>
</evidence>
<keyword evidence="3" id="KW-0233">DNA recombination</keyword>
<evidence type="ECO:0000259" key="5">
    <source>
        <dbReference type="PROSITE" id="PS51898"/>
    </source>
</evidence>
<dbReference type="PROSITE" id="PS51898">
    <property type="entry name" value="TYR_RECOMBINASE"/>
    <property type="match status" value="1"/>
</dbReference>
<dbReference type="PROSITE" id="PS51900">
    <property type="entry name" value="CB"/>
    <property type="match status" value="1"/>
</dbReference>
<dbReference type="InterPro" id="IPR011010">
    <property type="entry name" value="DNA_brk_join_enz"/>
</dbReference>
<dbReference type="EMBL" id="PGTN01000105">
    <property type="protein sequence ID" value="PJF46716.1"/>
    <property type="molecule type" value="Genomic_DNA"/>
</dbReference>
<evidence type="ECO:0000256" key="1">
    <source>
        <dbReference type="ARBA" id="ARBA00022908"/>
    </source>
</evidence>
<keyword evidence="1" id="KW-0229">DNA integration</keyword>
<name>A0A2M8QA88_9CHLR</name>
<feature type="domain" description="Core-binding (CB)" evidence="6">
    <location>
        <begin position="1"/>
        <end position="89"/>
    </location>
</feature>
<dbReference type="InterPro" id="IPR002104">
    <property type="entry name" value="Integrase_catalytic"/>
</dbReference>
<evidence type="ECO:0000256" key="2">
    <source>
        <dbReference type="ARBA" id="ARBA00023125"/>
    </source>
</evidence>
<dbReference type="InterPro" id="IPR013762">
    <property type="entry name" value="Integrase-like_cat_sf"/>
</dbReference>
<sequence length="296" mass="33545">MEWRSTVDEFLASIQTERGASVNTIMAYRNDLVQLINYLSATLPQDTPWSNVTTDILEAYVQRLTEQNYTASTIARKVAALKTFFHWLSQRGLVTEDPTLRLRSPRVEKRMPRLLSEEEVNRLFESASKILSPRSLRDRALLEVIYATGMRVSEAISLRLDDVDLEANTVRCAGRGARQRTIPLTAQASAALRAYLEHARGAMVNDTHTDFVFISPLGGKLTRQAVWQLTRQYAQEAGIEGELTPHTLRHSRAAHMLNSGEDIRRVQEWLGHANLATTQMYRPRQDKENKLVPASS</sequence>
<dbReference type="GO" id="GO:0003677">
    <property type="term" value="F:DNA binding"/>
    <property type="evidence" value="ECO:0007669"/>
    <property type="project" value="UniProtKB-UniRule"/>
</dbReference>
<dbReference type="AlphaFoldDB" id="A0A2M8QA88"/>
<dbReference type="Proteomes" id="UP000230790">
    <property type="component" value="Unassembled WGS sequence"/>
</dbReference>
<dbReference type="CDD" id="cd00798">
    <property type="entry name" value="INT_XerDC_C"/>
    <property type="match status" value="1"/>
</dbReference>
<protein>
    <submittedName>
        <fullName evidence="7">Tyrosine recombinase</fullName>
    </submittedName>
</protein>
<dbReference type="NCBIfam" id="NF001399">
    <property type="entry name" value="PRK00283.1"/>
    <property type="match status" value="1"/>
</dbReference>
<accession>A0A2M8QA88</accession>
<dbReference type="Gene3D" id="1.10.443.10">
    <property type="entry name" value="Intergrase catalytic core"/>
    <property type="match status" value="1"/>
</dbReference>
<dbReference type="GO" id="GO:0006310">
    <property type="term" value="P:DNA recombination"/>
    <property type="evidence" value="ECO:0007669"/>
    <property type="project" value="UniProtKB-KW"/>
</dbReference>
<evidence type="ECO:0000313" key="8">
    <source>
        <dbReference type="Proteomes" id="UP000230790"/>
    </source>
</evidence>
<dbReference type="PANTHER" id="PTHR30349:SF81">
    <property type="entry name" value="TYROSINE RECOMBINASE XERC"/>
    <property type="match status" value="1"/>
</dbReference>
<evidence type="ECO:0000256" key="4">
    <source>
        <dbReference type="PROSITE-ProRule" id="PRU01248"/>
    </source>
</evidence>
<gene>
    <name evidence="7" type="ORF">CUN48_12360</name>
</gene>
<evidence type="ECO:0000313" key="7">
    <source>
        <dbReference type="EMBL" id="PJF46716.1"/>
    </source>
</evidence>
<dbReference type="InterPro" id="IPR044068">
    <property type="entry name" value="CB"/>
</dbReference>